<comment type="caution">
    <text evidence="1">The sequence shown here is derived from an EMBL/GenBank/DDBJ whole genome shotgun (WGS) entry which is preliminary data.</text>
</comment>
<evidence type="ECO:0000313" key="2">
    <source>
        <dbReference type="Proteomes" id="UP001165060"/>
    </source>
</evidence>
<reference evidence="1 2" key="1">
    <citation type="journal article" date="2023" name="Commun. Biol.">
        <title>Genome analysis of Parmales, the sister group of diatoms, reveals the evolutionary specialization of diatoms from phago-mixotrophs to photoautotrophs.</title>
        <authorList>
            <person name="Ban H."/>
            <person name="Sato S."/>
            <person name="Yoshikawa S."/>
            <person name="Yamada K."/>
            <person name="Nakamura Y."/>
            <person name="Ichinomiya M."/>
            <person name="Sato N."/>
            <person name="Blanc-Mathieu R."/>
            <person name="Endo H."/>
            <person name="Kuwata A."/>
            <person name="Ogata H."/>
        </authorList>
    </citation>
    <scope>NUCLEOTIDE SEQUENCE [LARGE SCALE GENOMIC DNA]</scope>
</reference>
<accession>A0ABQ6N5M9</accession>
<sequence>MLPILSPASSPSPATALALLWLHRSVLHAPRVGDLASRGGGGTALAVRHFFNAYRSVGGGEADVKAVVRAAPRLGAAALCTALMAGAPEAEGGGGDAKKEEEGEGRCTAMSGAVEHELLLEVAIKAVGFQWS</sequence>
<name>A0ABQ6N5M9_9STRA</name>
<protein>
    <submittedName>
        <fullName evidence="1">Uncharacterized protein</fullName>
    </submittedName>
</protein>
<gene>
    <name evidence="1" type="ORF">TeGR_g2194</name>
</gene>
<dbReference type="EMBL" id="BRYB01001008">
    <property type="protein sequence ID" value="GMI41542.1"/>
    <property type="molecule type" value="Genomic_DNA"/>
</dbReference>
<organism evidence="1 2">
    <name type="scientific">Tetraparma gracilis</name>
    <dbReference type="NCBI Taxonomy" id="2962635"/>
    <lineage>
        <taxon>Eukaryota</taxon>
        <taxon>Sar</taxon>
        <taxon>Stramenopiles</taxon>
        <taxon>Ochrophyta</taxon>
        <taxon>Bolidophyceae</taxon>
        <taxon>Parmales</taxon>
        <taxon>Triparmaceae</taxon>
        <taxon>Tetraparma</taxon>
    </lineage>
</organism>
<dbReference type="Proteomes" id="UP001165060">
    <property type="component" value="Unassembled WGS sequence"/>
</dbReference>
<proteinExistence type="predicted"/>
<evidence type="ECO:0000313" key="1">
    <source>
        <dbReference type="EMBL" id="GMI41542.1"/>
    </source>
</evidence>
<keyword evidence="2" id="KW-1185">Reference proteome</keyword>